<dbReference type="Gene3D" id="3.40.640.10">
    <property type="entry name" value="Type I PLP-dependent aspartate aminotransferase-like (Major domain)"/>
    <property type="match status" value="1"/>
</dbReference>
<evidence type="ECO:0000313" key="8">
    <source>
        <dbReference type="Proteomes" id="UP000823615"/>
    </source>
</evidence>
<proteinExistence type="inferred from homology"/>
<dbReference type="AlphaFoldDB" id="A0A9D9H5N8"/>
<reference evidence="7" key="2">
    <citation type="journal article" date="2021" name="PeerJ">
        <title>Extensive microbial diversity within the chicken gut microbiome revealed by metagenomics and culture.</title>
        <authorList>
            <person name="Gilroy R."/>
            <person name="Ravi A."/>
            <person name="Getino M."/>
            <person name="Pursley I."/>
            <person name="Horton D.L."/>
            <person name="Alikhan N.F."/>
            <person name="Baker D."/>
            <person name="Gharbi K."/>
            <person name="Hall N."/>
            <person name="Watson M."/>
            <person name="Adriaenssens E.M."/>
            <person name="Foster-Nyarko E."/>
            <person name="Jarju S."/>
            <person name="Secka A."/>
            <person name="Antonio M."/>
            <person name="Oren A."/>
            <person name="Chaudhuri R.R."/>
            <person name="La Ragione R."/>
            <person name="Hildebrand F."/>
            <person name="Pallen M.J."/>
        </authorList>
    </citation>
    <scope>NUCLEOTIDE SEQUENCE</scope>
    <source>
        <strain evidence="7">7293</strain>
    </source>
</reference>
<dbReference type="InterPro" id="IPR051798">
    <property type="entry name" value="Class-II_PLP-Dep_Aminotrans"/>
</dbReference>
<keyword evidence="7" id="KW-0808">Transferase</keyword>
<dbReference type="InterPro" id="IPR015424">
    <property type="entry name" value="PyrdxlP-dep_Trfase"/>
</dbReference>
<sequence length="405" mass="45449">MNFNIAADRRNTNSIKWNREAIENISANPVAEPFWVADMDFLPEPHIQEAGRVLAGLGVYGYPSFPKDTAAVSQWLRQKHGWIMAKENIIFAQGLLHALALSINLFSKEGASLLVPSPMYRPFREIPKRNNRKLIEHNLGYEDGLFYLDKERFRADAENADMIIFCSPQNPSGLVFSKEDLEFVLQTAKERNIPIISDEIHSDLAHPEAKHIPMGLANERIGAKCITLFAPSKTFNIAGEHCAFAVFSDDEMEKAFRDAESALWLDEPGLSAGELAYAAYTKGSEYNKELCRYLGESIEAMRKYLSLSCPGMKIVNGQASFVTFIDCKEYYQKIEAEVLGHPDRYSGGEGGGILSRFFGVAAGVAVNDGTWFGSEWKEFVRFNYGTSRDRVMKALERMVRAVKAL</sequence>
<keyword evidence="3" id="KW-0663">Pyridoxal phosphate</keyword>
<evidence type="ECO:0000256" key="5">
    <source>
        <dbReference type="ARBA" id="ARBA00037974"/>
    </source>
</evidence>
<feature type="domain" description="Aminotransferase class I/classII large" evidence="6">
    <location>
        <begin position="59"/>
        <end position="397"/>
    </location>
</feature>
<dbReference type="InterPro" id="IPR004839">
    <property type="entry name" value="Aminotransferase_I/II_large"/>
</dbReference>
<reference evidence="7" key="1">
    <citation type="submission" date="2020-10" db="EMBL/GenBank/DDBJ databases">
        <authorList>
            <person name="Gilroy R."/>
        </authorList>
    </citation>
    <scope>NUCLEOTIDE SEQUENCE</scope>
    <source>
        <strain evidence="7">7293</strain>
    </source>
</reference>
<evidence type="ECO:0000256" key="2">
    <source>
        <dbReference type="ARBA" id="ARBA00012224"/>
    </source>
</evidence>
<evidence type="ECO:0000256" key="1">
    <source>
        <dbReference type="ARBA" id="ARBA00001933"/>
    </source>
</evidence>
<dbReference type="GO" id="GO:0047804">
    <property type="term" value="F:cysteine-S-conjugate beta-lyase activity"/>
    <property type="evidence" value="ECO:0007669"/>
    <property type="project" value="UniProtKB-EC"/>
</dbReference>
<dbReference type="GO" id="GO:0008483">
    <property type="term" value="F:transaminase activity"/>
    <property type="evidence" value="ECO:0007669"/>
    <property type="project" value="UniProtKB-KW"/>
</dbReference>
<evidence type="ECO:0000256" key="3">
    <source>
        <dbReference type="ARBA" id="ARBA00022898"/>
    </source>
</evidence>
<dbReference type="EC" id="4.4.1.13" evidence="2"/>
<dbReference type="Proteomes" id="UP000823615">
    <property type="component" value="Unassembled WGS sequence"/>
</dbReference>
<keyword evidence="7" id="KW-0032">Aminotransferase</keyword>
<evidence type="ECO:0000259" key="6">
    <source>
        <dbReference type="Pfam" id="PF00155"/>
    </source>
</evidence>
<dbReference type="InterPro" id="IPR015421">
    <property type="entry name" value="PyrdxlP-dep_Trfase_major"/>
</dbReference>
<dbReference type="PANTHER" id="PTHR43525:SF1">
    <property type="entry name" value="PROTEIN MALY"/>
    <property type="match status" value="1"/>
</dbReference>
<accession>A0A9D9H5N8</accession>
<comment type="similarity">
    <text evidence="5">Belongs to the class-II pyridoxal-phosphate-dependent aminotransferase family. MalY/PatB cystathionine beta-lyase subfamily.</text>
</comment>
<gene>
    <name evidence="7" type="ORF">IAA97_07425</name>
</gene>
<dbReference type="Pfam" id="PF00155">
    <property type="entry name" value="Aminotran_1_2"/>
    <property type="match status" value="1"/>
</dbReference>
<comment type="cofactor">
    <cofactor evidence="1">
        <name>pyridoxal 5'-phosphate</name>
        <dbReference type="ChEBI" id="CHEBI:597326"/>
    </cofactor>
</comment>
<keyword evidence="4" id="KW-0456">Lyase</keyword>
<dbReference type="PANTHER" id="PTHR43525">
    <property type="entry name" value="PROTEIN MALY"/>
    <property type="match status" value="1"/>
</dbReference>
<name>A0A9D9H5N8_9SPIO</name>
<dbReference type="CDD" id="cd00609">
    <property type="entry name" value="AAT_like"/>
    <property type="match status" value="1"/>
</dbReference>
<protein>
    <recommendedName>
        <fullName evidence="2">cysteine-S-conjugate beta-lyase</fullName>
        <ecNumber evidence="2">4.4.1.13</ecNumber>
    </recommendedName>
</protein>
<evidence type="ECO:0000256" key="4">
    <source>
        <dbReference type="ARBA" id="ARBA00023239"/>
    </source>
</evidence>
<dbReference type="SUPFAM" id="SSF53383">
    <property type="entry name" value="PLP-dependent transferases"/>
    <property type="match status" value="1"/>
</dbReference>
<dbReference type="InterPro" id="IPR015422">
    <property type="entry name" value="PyrdxlP-dep_Trfase_small"/>
</dbReference>
<dbReference type="Gene3D" id="3.90.1150.10">
    <property type="entry name" value="Aspartate Aminotransferase, domain 1"/>
    <property type="match status" value="1"/>
</dbReference>
<organism evidence="7 8">
    <name type="scientific">Candidatus Ornithospirochaeta stercoripullorum</name>
    <dbReference type="NCBI Taxonomy" id="2840899"/>
    <lineage>
        <taxon>Bacteria</taxon>
        <taxon>Pseudomonadati</taxon>
        <taxon>Spirochaetota</taxon>
        <taxon>Spirochaetia</taxon>
        <taxon>Spirochaetales</taxon>
        <taxon>Spirochaetaceae</taxon>
        <taxon>Spirochaetaceae incertae sedis</taxon>
        <taxon>Candidatus Ornithospirochaeta</taxon>
    </lineage>
</organism>
<comment type="caution">
    <text evidence="7">The sequence shown here is derived from an EMBL/GenBank/DDBJ whole genome shotgun (WGS) entry which is preliminary data.</text>
</comment>
<evidence type="ECO:0000313" key="7">
    <source>
        <dbReference type="EMBL" id="MBO8436789.1"/>
    </source>
</evidence>
<dbReference type="EMBL" id="JADIMT010000087">
    <property type="protein sequence ID" value="MBO8436789.1"/>
    <property type="molecule type" value="Genomic_DNA"/>
</dbReference>
<dbReference type="GO" id="GO:0030170">
    <property type="term" value="F:pyridoxal phosphate binding"/>
    <property type="evidence" value="ECO:0007669"/>
    <property type="project" value="InterPro"/>
</dbReference>